<comment type="caution">
    <text evidence="2">The sequence shown here is derived from an EMBL/GenBank/DDBJ whole genome shotgun (WGS) entry which is preliminary data.</text>
</comment>
<feature type="domain" description="Glutamine amidotransferase" evidence="1">
    <location>
        <begin position="44"/>
        <end position="184"/>
    </location>
</feature>
<dbReference type="InterPro" id="IPR017926">
    <property type="entry name" value="GATASE"/>
</dbReference>
<dbReference type="Gene3D" id="3.40.50.880">
    <property type="match status" value="1"/>
</dbReference>
<dbReference type="PANTHER" id="PTHR42695:SF5">
    <property type="entry name" value="GLUTAMINE AMIDOTRANSFERASE YLR126C-RELATED"/>
    <property type="match status" value="1"/>
</dbReference>
<dbReference type="OrthoDB" id="9813383at2"/>
<accession>A0A4Q9GVP2</accession>
<evidence type="ECO:0000259" key="1">
    <source>
        <dbReference type="Pfam" id="PF00117"/>
    </source>
</evidence>
<dbReference type="InterPro" id="IPR044992">
    <property type="entry name" value="ChyE-like"/>
</dbReference>
<evidence type="ECO:0000313" key="3">
    <source>
        <dbReference type="Proteomes" id="UP000292120"/>
    </source>
</evidence>
<protein>
    <submittedName>
        <fullName evidence="2">Glutamine amidotransferase</fullName>
    </submittedName>
</protein>
<dbReference type="GO" id="GO:0005829">
    <property type="term" value="C:cytosol"/>
    <property type="evidence" value="ECO:0007669"/>
    <property type="project" value="TreeGrafter"/>
</dbReference>
<sequence>MPAHITVIQHLSFEDLGSYEAVLRQRGHGITCLQAGVDAVGPAIEQAECLVVLGGPIGVYESDRYPFLHDELQALQQRLQAGRPTLGICLGAQLMAQALGGRVYPGGRKEIGFAQLHLTPAGLQSPLRHLQGVPVLHWHGDTFDLPPGAQWLAASDLYPHQAFSMGPQVLALQFHPEAEVRTFERWLIGHTAELGAAGISVPLLREQARQLGPALERAAQAVLVDWLATLPA</sequence>
<dbReference type="Proteomes" id="UP000292120">
    <property type="component" value="Unassembled WGS sequence"/>
</dbReference>
<keyword evidence="2" id="KW-0315">Glutamine amidotransferase</keyword>
<gene>
    <name evidence="2" type="ORF">EYS42_16075</name>
</gene>
<dbReference type="AlphaFoldDB" id="A0A4Q9GVP2"/>
<dbReference type="EMBL" id="SIXI01000008">
    <property type="protein sequence ID" value="TBO27946.1"/>
    <property type="molecule type" value="Genomic_DNA"/>
</dbReference>
<name>A0A4Q9GVP2_9BURK</name>
<proteinExistence type="predicted"/>
<keyword evidence="3" id="KW-1185">Reference proteome</keyword>
<organism evidence="2 3">
    <name type="scientific">Aquabacterium lacunae</name>
    <dbReference type="NCBI Taxonomy" id="2528630"/>
    <lineage>
        <taxon>Bacteria</taxon>
        <taxon>Pseudomonadati</taxon>
        <taxon>Pseudomonadota</taxon>
        <taxon>Betaproteobacteria</taxon>
        <taxon>Burkholderiales</taxon>
        <taxon>Aquabacterium</taxon>
    </lineage>
</organism>
<dbReference type="RefSeq" id="WP_130969215.1">
    <property type="nucleotide sequence ID" value="NZ_SIXI01000008.1"/>
</dbReference>
<keyword evidence="2" id="KW-0808">Transferase</keyword>
<dbReference type="PROSITE" id="PS51273">
    <property type="entry name" value="GATASE_TYPE_1"/>
    <property type="match status" value="1"/>
</dbReference>
<dbReference type="CDD" id="cd01741">
    <property type="entry name" value="GATase1_1"/>
    <property type="match status" value="1"/>
</dbReference>
<dbReference type="PANTHER" id="PTHR42695">
    <property type="entry name" value="GLUTAMINE AMIDOTRANSFERASE YLR126C-RELATED"/>
    <property type="match status" value="1"/>
</dbReference>
<dbReference type="InterPro" id="IPR029062">
    <property type="entry name" value="Class_I_gatase-like"/>
</dbReference>
<evidence type="ECO:0000313" key="2">
    <source>
        <dbReference type="EMBL" id="TBO27946.1"/>
    </source>
</evidence>
<dbReference type="GO" id="GO:0016740">
    <property type="term" value="F:transferase activity"/>
    <property type="evidence" value="ECO:0007669"/>
    <property type="project" value="UniProtKB-KW"/>
</dbReference>
<dbReference type="Pfam" id="PF00117">
    <property type="entry name" value="GATase"/>
    <property type="match status" value="1"/>
</dbReference>
<dbReference type="NCBIfam" id="NF005458">
    <property type="entry name" value="PRK07053.1"/>
    <property type="match status" value="1"/>
</dbReference>
<reference evidence="2 3" key="1">
    <citation type="submission" date="2019-02" db="EMBL/GenBank/DDBJ databases">
        <title>Aquabacterium sp. strain KMB7.</title>
        <authorList>
            <person name="Chen W.-M."/>
        </authorList>
    </citation>
    <scope>NUCLEOTIDE SEQUENCE [LARGE SCALE GENOMIC DNA]</scope>
    <source>
        <strain evidence="2 3">KMB7</strain>
    </source>
</reference>
<dbReference type="SUPFAM" id="SSF52317">
    <property type="entry name" value="Class I glutamine amidotransferase-like"/>
    <property type="match status" value="1"/>
</dbReference>